<dbReference type="AlphaFoldDB" id="A0A0E9TU48"/>
<organism evidence="1">
    <name type="scientific">Anguilla anguilla</name>
    <name type="common">European freshwater eel</name>
    <name type="synonym">Muraena anguilla</name>
    <dbReference type="NCBI Taxonomy" id="7936"/>
    <lineage>
        <taxon>Eukaryota</taxon>
        <taxon>Metazoa</taxon>
        <taxon>Chordata</taxon>
        <taxon>Craniata</taxon>
        <taxon>Vertebrata</taxon>
        <taxon>Euteleostomi</taxon>
        <taxon>Actinopterygii</taxon>
        <taxon>Neopterygii</taxon>
        <taxon>Teleostei</taxon>
        <taxon>Anguilliformes</taxon>
        <taxon>Anguillidae</taxon>
        <taxon>Anguilla</taxon>
    </lineage>
</organism>
<reference evidence="1" key="2">
    <citation type="journal article" date="2015" name="Fish Shellfish Immunol.">
        <title>Early steps in the European eel (Anguilla anguilla)-Vibrio vulnificus interaction in the gills: Role of the RtxA13 toxin.</title>
        <authorList>
            <person name="Callol A."/>
            <person name="Pajuelo D."/>
            <person name="Ebbesson L."/>
            <person name="Teles M."/>
            <person name="MacKenzie S."/>
            <person name="Amaro C."/>
        </authorList>
    </citation>
    <scope>NUCLEOTIDE SEQUENCE</scope>
</reference>
<sequence length="64" mass="7592">MKRCIYKRQNYPEYTIKSRVSTKITRNFQSQELLYQELKGSFSQWLSAFPPGSKVPRRLGKLAH</sequence>
<name>A0A0E9TU48_ANGAN</name>
<evidence type="ECO:0000313" key="1">
    <source>
        <dbReference type="EMBL" id="JAH57091.1"/>
    </source>
</evidence>
<reference evidence="1" key="1">
    <citation type="submission" date="2014-11" db="EMBL/GenBank/DDBJ databases">
        <authorList>
            <person name="Amaro Gonzalez C."/>
        </authorList>
    </citation>
    <scope>NUCLEOTIDE SEQUENCE</scope>
</reference>
<proteinExistence type="predicted"/>
<accession>A0A0E9TU48</accession>
<dbReference type="EMBL" id="GBXM01051486">
    <property type="protein sequence ID" value="JAH57091.1"/>
    <property type="molecule type" value="Transcribed_RNA"/>
</dbReference>
<protein>
    <submittedName>
        <fullName evidence="1">Uncharacterized protein</fullName>
    </submittedName>
</protein>